<feature type="transmembrane region" description="Helical" evidence="1">
    <location>
        <begin position="86"/>
        <end position="102"/>
    </location>
</feature>
<accession>A0AAW9MY39</accession>
<dbReference type="Proteomes" id="UP001357733">
    <property type="component" value="Unassembled WGS sequence"/>
</dbReference>
<proteinExistence type="predicted"/>
<feature type="transmembrane region" description="Helical" evidence="1">
    <location>
        <begin position="269"/>
        <end position="294"/>
    </location>
</feature>
<evidence type="ECO:0000313" key="3">
    <source>
        <dbReference type="Proteomes" id="UP001357733"/>
    </source>
</evidence>
<keyword evidence="1" id="KW-0472">Membrane</keyword>
<feature type="transmembrane region" description="Helical" evidence="1">
    <location>
        <begin position="300"/>
        <end position="318"/>
    </location>
</feature>
<feature type="transmembrane region" description="Helical" evidence="1">
    <location>
        <begin position="108"/>
        <end position="124"/>
    </location>
</feature>
<feature type="transmembrane region" description="Helical" evidence="1">
    <location>
        <begin position="58"/>
        <end position="79"/>
    </location>
</feature>
<feature type="transmembrane region" description="Helical" evidence="1">
    <location>
        <begin position="364"/>
        <end position="385"/>
    </location>
</feature>
<reference evidence="2 3" key="1">
    <citation type="submission" date="2024-01" db="EMBL/GenBank/DDBJ databases">
        <title>Complete genome sequence of Citroniella saccharovorans strain M6.X9, isolated from human fecal sample.</title>
        <authorList>
            <person name="Cheng G."/>
            <person name="Westerholm M."/>
            <person name="Schnurer A."/>
        </authorList>
    </citation>
    <scope>NUCLEOTIDE SEQUENCE [LARGE SCALE GENOMIC DNA]</scope>
    <source>
        <strain evidence="2 3">DSM 29873</strain>
    </source>
</reference>
<dbReference type="InterPro" id="IPR011470">
    <property type="entry name" value="DUF1576"/>
</dbReference>
<dbReference type="AlphaFoldDB" id="A0AAW9MY39"/>
<organism evidence="2 3">
    <name type="scientific">Citroniella saccharovorans</name>
    <dbReference type="NCBI Taxonomy" id="2053367"/>
    <lineage>
        <taxon>Bacteria</taxon>
        <taxon>Bacillati</taxon>
        <taxon>Bacillota</taxon>
        <taxon>Tissierellia</taxon>
        <taxon>Tissierellales</taxon>
        <taxon>Peptoniphilaceae</taxon>
        <taxon>Citroniella</taxon>
    </lineage>
</organism>
<feature type="transmembrane region" description="Helical" evidence="1">
    <location>
        <begin position="397"/>
        <end position="417"/>
    </location>
</feature>
<evidence type="ECO:0000313" key="2">
    <source>
        <dbReference type="EMBL" id="MEB3428967.1"/>
    </source>
</evidence>
<feature type="transmembrane region" description="Helical" evidence="1">
    <location>
        <begin position="189"/>
        <end position="208"/>
    </location>
</feature>
<name>A0AAW9MY39_9FIRM</name>
<feature type="transmembrane region" description="Helical" evidence="1">
    <location>
        <begin position="159"/>
        <end position="177"/>
    </location>
</feature>
<protein>
    <submittedName>
        <fullName evidence="2">DUF1576 domain-containing protein</fullName>
    </submittedName>
</protein>
<evidence type="ECO:0000256" key="1">
    <source>
        <dbReference type="SAM" id="Phobius"/>
    </source>
</evidence>
<dbReference type="Pfam" id="PF07613">
    <property type="entry name" value="DUF1576"/>
    <property type="match status" value="2"/>
</dbReference>
<keyword evidence="3" id="KW-1185">Reference proteome</keyword>
<keyword evidence="1" id="KW-0812">Transmembrane</keyword>
<feature type="transmembrane region" description="Helical" evidence="1">
    <location>
        <begin position="12"/>
        <end position="31"/>
    </location>
</feature>
<dbReference type="EMBL" id="JAYKOT010000003">
    <property type="protein sequence ID" value="MEB3428967.1"/>
    <property type="molecule type" value="Genomic_DNA"/>
</dbReference>
<gene>
    <name evidence="2" type="ORF">VLK81_02820</name>
</gene>
<sequence length="426" mass="46264">MNKAKIKNKEKIEFLLLYSFGFYLIICAFFLNSPGEIFDGMKVILTSSGKLITDYMEIANPGAALFNSGLMTILSILLARFVKSSVSGPLIAAIFIVSGFSFFGKNIFNTIPITIGVFLYARFIKMPLKSFLLACLFGSCLGPLVSEIAFSLGFGGFKAILIAYIVGIFVGFLIPPLSQSFLRFHQGFCLYNVGFTAGIIGMFIAATLKTFDINIETVNYIYDGSDLYLKIILFISFFIMAVAGFIYTENLGESYNNLMKNTGQLVADFLEIYGGRVTLFNMGIMGIISLFFIIIFGGKLSGPVIGGILTIVGFSAFGKHPKNTIPILLGARFASNVNIYDKNSASSIMIMLFATNLAPIAGKYGFVAGLIAGFIHVGVVSNLAFLHGGLNLYNNGFAGGFVAGALVPIFDSLVLSFRRWKNNARL</sequence>
<dbReference type="RefSeq" id="WP_324619050.1">
    <property type="nucleotide sequence ID" value="NZ_JAYKOT010000003.1"/>
</dbReference>
<keyword evidence="1" id="KW-1133">Transmembrane helix</keyword>
<comment type="caution">
    <text evidence="2">The sequence shown here is derived from an EMBL/GenBank/DDBJ whole genome shotgun (WGS) entry which is preliminary data.</text>
</comment>
<feature type="transmembrane region" description="Helical" evidence="1">
    <location>
        <begin position="228"/>
        <end position="248"/>
    </location>
</feature>
<feature type="transmembrane region" description="Helical" evidence="1">
    <location>
        <begin position="131"/>
        <end position="153"/>
    </location>
</feature>